<dbReference type="InterPro" id="IPR002575">
    <property type="entry name" value="Aminoglycoside_PTrfase"/>
</dbReference>
<proteinExistence type="predicted"/>
<evidence type="ECO:0000259" key="1">
    <source>
        <dbReference type="Pfam" id="PF01636"/>
    </source>
</evidence>
<dbReference type="PANTHER" id="PTHR21064:SF5">
    <property type="entry name" value="SLR1880 PROTEIN"/>
    <property type="match status" value="1"/>
</dbReference>
<dbReference type="SUPFAM" id="SSF56112">
    <property type="entry name" value="Protein kinase-like (PK-like)"/>
    <property type="match status" value="1"/>
</dbReference>
<dbReference type="Gene3D" id="3.90.1200.10">
    <property type="match status" value="1"/>
</dbReference>
<dbReference type="InterPro" id="IPR011009">
    <property type="entry name" value="Kinase-like_dom_sf"/>
</dbReference>
<name>A0A923LNP7_9FIRM</name>
<evidence type="ECO:0000313" key="3">
    <source>
        <dbReference type="Proteomes" id="UP000606720"/>
    </source>
</evidence>
<dbReference type="Proteomes" id="UP000606720">
    <property type="component" value="Unassembled WGS sequence"/>
</dbReference>
<reference evidence="2" key="1">
    <citation type="submission" date="2020-08" db="EMBL/GenBank/DDBJ databases">
        <title>Genome public.</title>
        <authorList>
            <person name="Liu C."/>
            <person name="Sun Q."/>
        </authorList>
    </citation>
    <scope>NUCLEOTIDE SEQUENCE</scope>
    <source>
        <strain evidence="2">BX1005</strain>
    </source>
</reference>
<dbReference type="EMBL" id="JACOPH010000006">
    <property type="protein sequence ID" value="MBC5714260.1"/>
    <property type="molecule type" value="Genomic_DNA"/>
</dbReference>
<comment type="caution">
    <text evidence="2">The sequence shown here is derived from an EMBL/GenBank/DDBJ whole genome shotgun (WGS) entry which is preliminary data.</text>
</comment>
<organism evidence="2 3">
    <name type="scientific">Roseburia zhanii</name>
    <dbReference type="NCBI Taxonomy" id="2763064"/>
    <lineage>
        <taxon>Bacteria</taxon>
        <taxon>Bacillati</taxon>
        <taxon>Bacillota</taxon>
        <taxon>Clostridia</taxon>
        <taxon>Lachnospirales</taxon>
        <taxon>Lachnospiraceae</taxon>
        <taxon>Roseburia</taxon>
    </lineage>
</organism>
<dbReference type="AlphaFoldDB" id="A0A923LNP7"/>
<accession>A0A923LNP7</accession>
<sequence length="361" mass="41386">MEKKDILGHFRIEGEFTSVEAYGSGHINHTFLAKTKEQKKYILQGINSTIFRDTDALMENIAGVTGFLKKEIIRQGGDPDRETLTVIPTKDGKLYFTDPDHNKWRVYPFIEGASAFDAVKSAEDFYQTGLAFGRFQSMLADYPAEKLHETIPDFHNTKKRYEDFEKAVAEDVCHRASSVAEEIAFVRARKEEMPLLSDMQKRGELPLRVTHNDTKLNNIMFDDMTHEAVCVIDLDTVMPGLSMHDFGDAIRFGANTAAEDETDLSKVSLSLELFEVYVKGFLKGCDGRLTKTEIEMLPMGAKMMTLECGMRFLADYLQGDIYFKTARDTHNLDRSRTQFALVLDMEKKWDRMCEICRRWEK</sequence>
<gene>
    <name evidence="2" type="ORF">H8S17_08565</name>
</gene>
<evidence type="ECO:0000313" key="2">
    <source>
        <dbReference type="EMBL" id="MBC5714260.1"/>
    </source>
</evidence>
<dbReference type="RefSeq" id="WP_186866993.1">
    <property type="nucleotide sequence ID" value="NZ_JACOPH010000006.1"/>
</dbReference>
<protein>
    <submittedName>
        <fullName evidence="2">Aminoglycoside phosphotransferase family protein</fullName>
    </submittedName>
</protein>
<dbReference type="PANTHER" id="PTHR21064">
    <property type="entry name" value="AMINOGLYCOSIDE PHOSPHOTRANSFERASE DOMAIN-CONTAINING PROTEIN-RELATED"/>
    <property type="match status" value="1"/>
</dbReference>
<dbReference type="Pfam" id="PF01636">
    <property type="entry name" value="APH"/>
    <property type="match status" value="1"/>
</dbReference>
<dbReference type="InterPro" id="IPR050249">
    <property type="entry name" value="Pseudomonas-type_ThrB"/>
</dbReference>
<feature type="domain" description="Aminoglycoside phosphotransferase" evidence="1">
    <location>
        <begin position="19"/>
        <end position="253"/>
    </location>
</feature>
<keyword evidence="3" id="KW-1185">Reference proteome</keyword>